<reference evidence="8" key="1">
    <citation type="submission" date="2020-05" db="UniProtKB">
        <authorList>
            <consortium name="EnsemblMetazoa"/>
        </authorList>
    </citation>
    <scope>IDENTIFICATION</scope>
    <source>
        <strain evidence="8">TTRI</strain>
    </source>
</reference>
<dbReference type="PANTHER" id="PTHR46014:SF1">
    <property type="entry name" value="TETRATRICOPEPTIDE REPEAT PROTEIN 1"/>
    <property type="match status" value="1"/>
</dbReference>
<evidence type="ECO:0000256" key="5">
    <source>
        <dbReference type="ARBA" id="ARBA00067165"/>
    </source>
</evidence>
<dbReference type="STRING" id="7395.A0A1A9VD30"/>
<evidence type="ECO:0000313" key="9">
    <source>
        <dbReference type="Proteomes" id="UP000078200"/>
    </source>
</evidence>
<dbReference type="InterPro" id="IPR011990">
    <property type="entry name" value="TPR-like_helical_dom_sf"/>
</dbReference>
<keyword evidence="1" id="KW-0597">Phosphoprotein</keyword>
<evidence type="ECO:0000256" key="4">
    <source>
        <dbReference type="ARBA" id="ARBA00063969"/>
    </source>
</evidence>
<dbReference type="InterPro" id="IPR019734">
    <property type="entry name" value="TPR_rpt"/>
</dbReference>
<keyword evidence="2" id="KW-0677">Repeat</keyword>
<feature type="region of interest" description="Disordered" evidence="7">
    <location>
        <begin position="113"/>
        <end position="140"/>
    </location>
</feature>
<sequence>MPKITELTSSDDEYEDAFSDVDNGNIAMRKKEVNDNVASLDALDDEILIQKLNDSHIAAEEDPAKANNTSTTTYPLYFEEVNQQIGHAEGGATTEGDSEKATTNASNFEEINQTQTDWIPPDESDKNFTEQEGEEEEVKPELIDEDIDEKAMREKEETLTFEELEANKEKAINMKLEANELFKNDKSMDAIEIYTEALKICPTKYSKERAILYGNRAAAKIKIDSKKSAIEDCSKAIKLWPDYVRALLRRAKLFELDDKLDEALKDYKRVYELEPGQREACEAMIRLPPLIDERNERLKEEMLGKLKDLGNMILKPFGLSTSNFQMQKDPTSGSYSINFNQNSS</sequence>
<dbReference type="SUPFAM" id="SSF48452">
    <property type="entry name" value="TPR-like"/>
    <property type="match status" value="1"/>
</dbReference>
<evidence type="ECO:0000256" key="1">
    <source>
        <dbReference type="ARBA" id="ARBA00022553"/>
    </source>
</evidence>
<feature type="repeat" description="TPR" evidence="6">
    <location>
        <begin position="244"/>
        <end position="277"/>
    </location>
</feature>
<dbReference type="PANTHER" id="PTHR46014">
    <property type="entry name" value="TETRATRICOPEPTIDE REPEAT PROTEIN 1"/>
    <property type="match status" value="1"/>
</dbReference>
<keyword evidence="3 6" id="KW-0802">TPR repeat</keyword>
<dbReference type="SMART" id="SM00028">
    <property type="entry name" value="TPR"/>
    <property type="match status" value="3"/>
</dbReference>
<organism evidence="8 9">
    <name type="scientific">Glossina austeni</name>
    <name type="common">Savannah tsetse fly</name>
    <dbReference type="NCBI Taxonomy" id="7395"/>
    <lineage>
        <taxon>Eukaryota</taxon>
        <taxon>Metazoa</taxon>
        <taxon>Ecdysozoa</taxon>
        <taxon>Arthropoda</taxon>
        <taxon>Hexapoda</taxon>
        <taxon>Insecta</taxon>
        <taxon>Pterygota</taxon>
        <taxon>Neoptera</taxon>
        <taxon>Endopterygota</taxon>
        <taxon>Diptera</taxon>
        <taxon>Brachycera</taxon>
        <taxon>Muscomorpha</taxon>
        <taxon>Hippoboscoidea</taxon>
        <taxon>Glossinidae</taxon>
        <taxon>Glossina</taxon>
    </lineage>
</organism>
<evidence type="ECO:0000256" key="3">
    <source>
        <dbReference type="ARBA" id="ARBA00022803"/>
    </source>
</evidence>
<keyword evidence="9" id="KW-1185">Reference proteome</keyword>
<evidence type="ECO:0000313" key="8">
    <source>
        <dbReference type="EnsemblMetazoa" id="GAUT033389-PA"/>
    </source>
</evidence>
<evidence type="ECO:0000256" key="7">
    <source>
        <dbReference type="SAM" id="MobiDB-lite"/>
    </source>
</evidence>
<dbReference type="AlphaFoldDB" id="A0A1A9VD30"/>
<dbReference type="Proteomes" id="UP000078200">
    <property type="component" value="Unassembled WGS sequence"/>
</dbReference>
<name>A0A1A9VD30_GLOAU</name>
<dbReference type="InterPro" id="IPR052769">
    <property type="entry name" value="TPR_domain_protein"/>
</dbReference>
<dbReference type="FunFam" id="1.25.40.10:FF:000367">
    <property type="entry name" value="Tetratricopeptide repeat domain 1"/>
    <property type="match status" value="1"/>
</dbReference>
<proteinExistence type="predicted"/>
<accession>A0A1A9VD30</accession>
<dbReference type="VEuPathDB" id="VectorBase:GAUT033389"/>
<feature type="compositionally biased region" description="Acidic residues" evidence="7">
    <location>
        <begin position="131"/>
        <end position="140"/>
    </location>
</feature>
<evidence type="ECO:0000256" key="6">
    <source>
        <dbReference type="PROSITE-ProRule" id="PRU00339"/>
    </source>
</evidence>
<dbReference type="Gene3D" id="1.25.40.10">
    <property type="entry name" value="Tetratricopeptide repeat domain"/>
    <property type="match status" value="1"/>
</dbReference>
<evidence type="ECO:0000256" key="2">
    <source>
        <dbReference type="ARBA" id="ARBA00022737"/>
    </source>
</evidence>
<dbReference type="EnsemblMetazoa" id="GAUT033389-RA">
    <property type="protein sequence ID" value="GAUT033389-PA"/>
    <property type="gene ID" value="GAUT033389"/>
</dbReference>
<comment type="subunit">
    <text evidence="4">Interacts with the GAP domain of NF1. Interacts (via TPR repeats) with HSP90AA1 and HSPA8.</text>
</comment>
<protein>
    <recommendedName>
        <fullName evidence="5">Tetratricopeptide repeat protein 1</fullName>
    </recommendedName>
</protein>
<dbReference type="PROSITE" id="PS50005">
    <property type="entry name" value="TPR"/>
    <property type="match status" value="1"/>
</dbReference>